<dbReference type="GO" id="GO:0016829">
    <property type="term" value="F:lyase activity"/>
    <property type="evidence" value="ECO:0007669"/>
    <property type="project" value="UniProtKB-KW"/>
</dbReference>
<proteinExistence type="predicted"/>
<feature type="domain" description="Radical SAM core" evidence="7">
    <location>
        <begin position="31"/>
        <end position="242"/>
    </location>
</feature>
<dbReference type="InterPro" id="IPR007197">
    <property type="entry name" value="rSAM"/>
</dbReference>
<evidence type="ECO:0000256" key="4">
    <source>
        <dbReference type="ARBA" id="ARBA00022723"/>
    </source>
</evidence>
<dbReference type="InterPro" id="IPR058240">
    <property type="entry name" value="rSAM_sf"/>
</dbReference>
<keyword evidence="4" id="KW-0479">Metal-binding</keyword>
<name>A0A7Z0CJ24_9MICO</name>
<evidence type="ECO:0000256" key="5">
    <source>
        <dbReference type="ARBA" id="ARBA00023004"/>
    </source>
</evidence>
<comment type="cofactor">
    <cofactor evidence="1">
        <name>[4Fe-4S] cluster</name>
        <dbReference type="ChEBI" id="CHEBI:49883"/>
    </cofactor>
</comment>
<organism evidence="8 9">
    <name type="scientific">Demequina lutea</name>
    <dbReference type="NCBI Taxonomy" id="431489"/>
    <lineage>
        <taxon>Bacteria</taxon>
        <taxon>Bacillati</taxon>
        <taxon>Actinomycetota</taxon>
        <taxon>Actinomycetes</taxon>
        <taxon>Micrococcales</taxon>
        <taxon>Demequinaceae</taxon>
        <taxon>Demequina</taxon>
    </lineage>
</organism>
<evidence type="ECO:0000256" key="1">
    <source>
        <dbReference type="ARBA" id="ARBA00001966"/>
    </source>
</evidence>
<dbReference type="GO" id="GO:0051539">
    <property type="term" value="F:4 iron, 4 sulfur cluster binding"/>
    <property type="evidence" value="ECO:0007669"/>
    <property type="project" value="UniProtKB-KW"/>
</dbReference>
<dbReference type="NCBIfam" id="TIGR02495">
    <property type="entry name" value="NrdG2"/>
    <property type="match status" value="1"/>
</dbReference>
<dbReference type="PROSITE" id="PS51918">
    <property type="entry name" value="RADICAL_SAM"/>
    <property type="match status" value="1"/>
</dbReference>
<dbReference type="InterPro" id="IPR034457">
    <property type="entry name" value="Organic_radical-activating"/>
</dbReference>
<reference evidence="8 9" key="1">
    <citation type="submission" date="2020-07" db="EMBL/GenBank/DDBJ databases">
        <title>Sequencing the genomes of 1000 actinobacteria strains.</title>
        <authorList>
            <person name="Klenk H.-P."/>
        </authorList>
    </citation>
    <scope>NUCLEOTIDE SEQUENCE [LARGE SCALE GENOMIC DNA]</scope>
    <source>
        <strain evidence="8 9">DSM 19970</strain>
    </source>
</reference>
<evidence type="ECO:0000256" key="6">
    <source>
        <dbReference type="ARBA" id="ARBA00023014"/>
    </source>
</evidence>
<keyword evidence="8" id="KW-0670">Pyruvate</keyword>
<keyword evidence="9" id="KW-1185">Reference proteome</keyword>
<evidence type="ECO:0000313" key="9">
    <source>
        <dbReference type="Proteomes" id="UP000547973"/>
    </source>
</evidence>
<sequence>MSQVAMLFGSETEVLADEFQIAGFERFSTVDWPGKLVATLFAQGCPWRCTYCHNPDMQDSQVAGTVEWSAVLAHLAHRMGQLDGVVFSGGEPTRQASLIPAMQQVRSLGFGVGLHSAGAYPARLREALGFVDWLGLDIKAMPEGYQDVTGKSAAGPKAWQSLEIALEWGGDLEVRLTVDPTTHTRESVLSVIKRVRAMGGPTPVLQEARAEGTSEEFQRALGSQLLTSVLSGSDLEGLVVRA</sequence>
<dbReference type="Proteomes" id="UP000547973">
    <property type="component" value="Unassembled WGS sequence"/>
</dbReference>
<dbReference type="GO" id="GO:0046872">
    <property type="term" value="F:metal ion binding"/>
    <property type="evidence" value="ECO:0007669"/>
    <property type="project" value="UniProtKB-KW"/>
</dbReference>
<dbReference type="Pfam" id="PF04055">
    <property type="entry name" value="Radical_SAM"/>
    <property type="match status" value="1"/>
</dbReference>
<dbReference type="EC" id="1.97.1.4" evidence="8"/>
<dbReference type="PANTHER" id="PTHR30352:SF13">
    <property type="entry name" value="GLYCYL-RADICAL ENZYME ACTIVATING ENZYME YJJW-RELATED"/>
    <property type="match status" value="1"/>
</dbReference>
<evidence type="ECO:0000313" key="8">
    <source>
        <dbReference type="EMBL" id="NYI40292.1"/>
    </source>
</evidence>
<accession>A0A7Z0CJ24</accession>
<dbReference type="EMBL" id="JACBZO010000001">
    <property type="protein sequence ID" value="NYI40292.1"/>
    <property type="molecule type" value="Genomic_DNA"/>
</dbReference>
<keyword evidence="2" id="KW-0004">4Fe-4S</keyword>
<evidence type="ECO:0000259" key="7">
    <source>
        <dbReference type="PROSITE" id="PS51918"/>
    </source>
</evidence>
<keyword evidence="8" id="KW-0560">Oxidoreductase</keyword>
<dbReference type="RefSeq" id="WP_062074730.1">
    <property type="nucleotide sequence ID" value="NZ_BBRC01000004.1"/>
</dbReference>
<dbReference type="InterPro" id="IPR013785">
    <property type="entry name" value="Aldolase_TIM"/>
</dbReference>
<dbReference type="SUPFAM" id="SSF102114">
    <property type="entry name" value="Radical SAM enzymes"/>
    <property type="match status" value="1"/>
</dbReference>
<dbReference type="SFLD" id="SFLDS00029">
    <property type="entry name" value="Radical_SAM"/>
    <property type="match status" value="1"/>
</dbReference>
<dbReference type="CDD" id="cd01335">
    <property type="entry name" value="Radical_SAM"/>
    <property type="match status" value="1"/>
</dbReference>
<comment type="caution">
    <text evidence="8">The sequence shown here is derived from an EMBL/GenBank/DDBJ whole genome shotgun (WGS) entry which is preliminary data.</text>
</comment>
<keyword evidence="3" id="KW-0949">S-adenosyl-L-methionine</keyword>
<evidence type="ECO:0000256" key="2">
    <source>
        <dbReference type="ARBA" id="ARBA00022485"/>
    </source>
</evidence>
<dbReference type="GO" id="GO:0043365">
    <property type="term" value="F:[formate-C-acetyltransferase]-activating enzyme activity"/>
    <property type="evidence" value="ECO:0007669"/>
    <property type="project" value="UniProtKB-EC"/>
</dbReference>
<keyword evidence="8" id="KW-0456">Lyase</keyword>
<dbReference type="Gene3D" id="3.20.20.70">
    <property type="entry name" value="Aldolase class I"/>
    <property type="match status" value="1"/>
</dbReference>
<keyword evidence="5" id="KW-0408">Iron</keyword>
<dbReference type="InterPro" id="IPR012840">
    <property type="entry name" value="NrdG2"/>
</dbReference>
<evidence type="ECO:0000256" key="3">
    <source>
        <dbReference type="ARBA" id="ARBA00022691"/>
    </source>
</evidence>
<protein>
    <submittedName>
        <fullName evidence="8">Pyruvate formate lyase activating enzyme</fullName>
        <ecNumber evidence="8">1.97.1.4</ecNumber>
    </submittedName>
</protein>
<gene>
    <name evidence="8" type="ORF">BKA03_000411</name>
</gene>
<dbReference type="AlphaFoldDB" id="A0A7Z0CJ24"/>
<keyword evidence="6" id="KW-0411">Iron-sulfur</keyword>
<dbReference type="PANTHER" id="PTHR30352">
    <property type="entry name" value="PYRUVATE FORMATE-LYASE-ACTIVATING ENZYME"/>
    <property type="match status" value="1"/>
</dbReference>
<dbReference type="SFLD" id="SFLDG01094">
    <property type="entry name" value="Uncharacterised_Radical_SAM_Su"/>
    <property type="match status" value="1"/>
</dbReference>